<dbReference type="Proteomes" id="UP001595846">
    <property type="component" value="Unassembled WGS sequence"/>
</dbReference>
<evidence type="ECO:0000313" key="14">
    <source>
        <dbReference type="Proteomes" id="UP001595846"/>
    </source>
</evidence>
<feature type="transmembrane region" description="Helical" evidence="11">
    <location>
        <begin position="104"/>
        <end position="126"/>
    </location>
</feature>
<name>A0ABD5NR14_9EURY</name>
<feature type="transmembrane region" description="Helical" evidence="11">
    <location>
        <begin position="278"/>
        <end position="298"/>
    </location>
</feature>
<dbReference type="NCBIfam" id="NF003349">
    <property type="entry name" value="PRK04375.1-2"/>
    <property type="match status" value="1"/>
</dbReference>
<proteinExistence type="inferred from homology"/>
<keyword evidence="8 11" id="KW-0350">Heme biosynthesis</keyword>
<evidence type="ECO:0000256" key="1">
    <source>
        <dbReference type="ARBA" id="ARBA00004019"/>
    </source>
</evidence>
<keyword evidence="6 11" id="KW-0812">Transmembrane</keyword>
<dbReference type="GO" id="GO:0048034">
    <property type="term" value="P:heme O biosynthetic process"/>
    <property type="evidence" value="ECO:0007669"/>
    <property type="project" value="UniProtKB-UniRule"/>
</dbReference>
<organism evidence="13 14">
    <name type="scientific">Halovivax cerinus</name>
    <dbReference type="NCBI Taxonomy" id="1487865"/>
    <lineage>
        <taxon>Archaea</taxon>
        <taxon>Methanobacteriati</taxon>
        <taxon>Methanobacteriota</taxon>
        <taxon>Stenosarchaea group</taxon>
        <taxon>Halobacteria</taxon>
        <taxon>Halobacteriales</taxon>
        <taxon>Natrialbaceae</taxon>
        <taxon>Halovivax</taxon>
    </lineage>
</organism>
<dbReference type="Gene3D" id="1.10.357.140">
    <property type="entry name" value="UbiA prenyltransferase"/>
    <property type="match status" value="1"/>
</dbReference>
<evidence type="ECO:0000313" key="13">
    <source>
        <dbReference type="EMBL" id="MFC3959370.1"/>
    </source>
</evidence>
<feature type="transmembrane region" description="Helical" evidence="11">
    <location>
        <begin position="372"/>
        <end position="392"/>
    </location>
</feature>
<evidence type="ECO:0000256" key="5">
    <source>
        <dbReference type="ARBA" id="ARBA00022679"/>
    </source>
</evidence>
<evidence type="ECO:0000256" key="4">
    <source>
        <dbReference type="ARBA" id="ARBA00010223"/>
    </source>
</evidence>
<keyword evidence="14" id="KW-1185">Reference proteome</keyword>
<evidence type="ECO:0000256" key="7">
    <source>
        <dbReference type="ARBA" id="ARBA00022989"/>
    </source>
</evidence>
<keyword evidence="11" id="KW-1003">Cell membrane</keyword>
<dbReference type="AlphaFoldDB" id="A0ABD5NR14"/>
<feature type="transmembrane region" description="Helical" evidence="11">
    <location>
        <begin position="469"/>
        <end position="487"/>
    </location>
</feature>
<evidence type="ECO:0000256" key="11">
    <source>
        <dbReference type="HAMAP-Rule" id="MF_00154"/>
    </source>
</evidence>
<feature type="compositionally biased region" description="Basic and acidic residues" evidence="12">
    <location>
        <begin position="179"/>
        <end position="188"/>
    </location>
</feature>
<feature type="transmembrane region" description="Helical" evidence="11">
    <location>
        <begin position="345"/>
        <end position="365"/>
    </location>
</feature>
<dbReference type="InterPro" id="IPR000537">
    <property type="entry name" value="UbiA_prenyltransferase"/>
</dbReference>
<sequence length="524" mass="54581">MRSTLEADGFDPDSGARFRVATLLAVTTIAAYALVALGTAVSSGGGTTCSTWPSCGTDPTFGPLSGDQFLFWAHRAAALVTGLLVAASGLAVRRARLGRRIRVAVYAAVVAFPVQVGLGALIVVGGPSLANTVHLVLAMGIFATLLVALVWTLDTAADARRDQASSVDPTGAESVLSAGDDRTGEKPAVETYVDQPVADPSVGSSADQPVEGPSEHPSVDPDAEVDTPNDGRSGLRRLAGAYLTLTKPRLMWLLCLVAVAGMGLATLTGATLTATTVLATLAGGVLAIGASGTFNHVYERDRDRKMNRTNDRPLVHDLVPVGNALVFGVALVVASMAVLVTWTNVLAAALTLAAIGYYAVLYTVVLKPNTAWNTVLGGGAGALPAVIGWAAVTGDVGWPAIGLAAVIFLWTPAHFYNLAIAFRDDYARGGFPMYPVVEGVAAARRQLTLYLGATLLAASALGWVAGLGWLYTVTSIALGGVFLRSVLRQYRHPTDERTLRSFYVSNYYLGAILVAIVVETLVFA</sequence>
<dbReference type="CDD" id="cd13957">
    <property type="entry name" value="PT_UbiA_Cox10"/>
    <property type="match status" value="1"/>
</dbReference>
<dbReference type="EC" id="2.5.1.141" evidence="11"/>
<feature type="transmembrane region" description="Helical" evidence="11">
    <location>
        <begin position="447"/>
        <end position="463"/>
    </location>
</feature>
<reference evidence="13 14" key="1">
    <citation type="journal article" date="2019" name="Int. J. Syst. Evol. Microbiol.">
        <title>The Global Catalogue of Microorganisms (GCM) 10K type strain sequencing project: providing services to taxonomists for standard genome sequencing and annotation.</title>
        <authorList>
            <consortium name="The Broad Institute Genomics Platform"/>
            <consortium name="The Broad Institute Genome Sequencing Center for Infectious Disease"/>
            <person name="Wu L."/>
            <person name="Ma J."/>
        </authorList>
    </citation>
    <scope>NUCLEOTIDE SEQUENCE [LARGE SCALE GENOMIC DNA]</scope>
    <source>
        <strain evidence="13 14">IBRC-M 10256</strain>
    </source>
</reference>
<keyword evidence="9 11" id="KW-0472">Membrane</keyword>
<evidence type="ECO:0000256" key="12">
    <source>
        <dbReference type="SAM" id="MobiDB-lite"/>
    </source>
</evidence>
<evidence type="ECO:0000256" key="8">
    <source>
        <dbReference type="ARBA" id="ARBA00023133"/>
    </source>
</evidence>
<gene>
    <name evidence="11" type="primary">ctaB</name>
    <name evidence="13" type="ORF">ACFOUR_13475</name>
</gene>
<keyword evidence="7 11" id="KW-1133">Transmembrane helix</keyword>
<feature type="transmembrane region" description="Helical" evidence="11">
    <location>
        <begin position="69"/>
        <end position="92"/>
    </location>
</feature>
<feature type="transmembrane region" description="Helical" evidence="11">
    <location>
        <begin position="132"/>
        <end position="153"/>
    </location>
</feature>
<evidence type="ECO:0000256" key="9">
    <source>
        <dbReference type="ARBA" id="ARBA00023136"/>
    </source>
</evidence>
<comment type="pathway">
    <text evidence="3 11">Porphyrin-containing compound metabolism; heme O biosynthesis; heme O from protoheme: step 1/1.</text>
</comment>
<comment type="caution">
    <text evidence="11">Lacks conserved residue(s) required for the propagation of feature annotation.</text>
</comment>
<keyword evidence="5 11" id="KW-0808">Transferase</keyword>
<comment type="catalytic activity">
    <reaction evidence="10 11">
        <text>heme b + (2E,6E)-farnesyl diphosphate + H2O = Fe(II)-heme o + diphosphate</text>
        <dbReference type="Rhea" id="RHEA:28070"/>
        <dbReference type="ChEBI" id="CHEBI:15377"/>
        <dbReference type="ChEBI" id="CHEBI:33019"/>
        <dbReference type="ChEBI" id="CHEBI:60344"/>
        <dbReference type="ChEBI" id="CHEBI:60530"/>
        <dbReference type="ChEBI" id="CHEBI:175763"/>
        <dbReference type="EC" id="2.5.1.141"/>
    </reaction>
</comment>
<feature type="transmembrane region" description="Helical" evidence="11">
    <location>
        <begin position="398"/>
        <end position="419"/>
    </location>
</feature>
<dbReference type="PANTHER" id="PTHR43448">
    <property type="entry name" value="PROTOHEME IX FARNESYLTRANSFERASE, MITOCHONDRIAL"/>
    <property type="match status" value="1"/>
</dbReference>
<dbReference type="InterPro" id="IPR044878">
    <property type="entry name" value="UbiA_sf"/>
</dbReference>
<dbReference type="EMBL" id="JBHSAQ010000011">
    <property type="protein sequence ID" value="MFC3959370.1"/>
    <property type="molecule type" value="Genomic_DNA"/>
</dbReference>
<protein>
    <recommendedName>
        <fullName evidence="11">Protoheme IX farnesyltransferase</fullName>
        <ecNumber evidence="11">2.5.1.141</ecNumber>
    </recommendedName>
    <alternativeName>
        <fullName evidence="11">Heme B farnesyltransferase</fullName>
    </alternativeName>
    <alternativeName>
        <fullName evidence="11">Heme O synthase</fullName>
    </alternativeName>
</protein>
<comment type="caution">
    <text evidence="13">The sequence shown here is derived from an EMBL/GenBank/DDBJ whole genome shotgun (WGS) entry which is preliminary data.</text>
</comment>
<feature type="transmembrane region" description="Helical" evidence="11">
    <location>
        <begin position="250"/>
        <end position="272"/>
    </location>
</feature>
<comment type="subcellular location">
    <subcellularLocation>
        <location evidence="2 11">Cell membrane</location>
        <topology evidence="2 11">Multi-pass membrane protein</topology>
    </subcellularLocation>
</comment>
<comment type="similarity">
    <text evidence="4">In the C-terminal section; belongs to the UbiA prenyltransferase family. Protoheme IX farnesyltransferase subfamily.</text>
</comment>
<comment type="miscellaneous">
    <text evidence="11">Carbon 2 of the heme B porphyrin ring is defined according to the Fischer nomenclature.</text>
</comment>
<feature type="region of interest" description="Disordered" evidence="12">
    <location>
        <begin position="161"/>
        <end position="232"/>
    </location>
</feature>
<comment type="similarity">
    <text evidence="11">Belongs to the UbiA prenyltransferase family. Protoheme IX farnesyltransferase subfamily.</text>
</comment>
<dbReference type="Pfam" id="PF01040">
    <property type="entry name" value="UbiA"/>
    <property type="match status" value="1"/>
</dbReference>
<comment type="function">
    <text evidence="1 11">Converts heme B (protoheme IX) to heme O by substitution of the vinyl group on carbon 2 of heme B porphyrin ring with a hydroxyethyl farnesyl side group.</text>
</comment>
<dbReference type="HAMAP" id="MF_00154">
    <property type="entry name" value="CyoE_CtaB"/>
    <property type="match status" value="1"/>
</dbReference>
<dbReference type="NCBIfam" id="TIGR01473">
    <property type="entry name" value="cyoE_ctaB"/>
    <property type="match status" value="1"/>
</dbReference>
<dbReference type="GeneID" id="73902025"/>
<evidence type="ECO:0000256" key="6">
    <source>
        <dbReference type="ARBA" id="ARBA00022692"/>
    </source>
</evidence>
<evidence type="ECO:0000256" key="10">
    <source>
        <dbReference type="ARBA" id="ARBA00047690"/>
    </source>
</evidence>
<dbReference type="PANTHER" id="PTHR43448:SF2">
    <property type="entry name" value="PROTOHEME IX FARNESYLTRANSFERASE, MITOCHONDRIAL"/>
    <property type="match status" value="1"/>
</dbReference>
<dbReference type="GO" id="GO:0005886">
    <property type="term" value="C:plasma membrane"/>
    <property type="evidence" value="ECO:0007669"/>
    <property type="project" value="UniProtKB-SubCell"/>
</dbReference>
<dbReference type="InterPro" id="IPR006369">
    <property type="entry name" value="Protohaem_IX_farnesylTrfase"/>
</dbReference>
<evidence type="ECO:0000256" key="3">
    <source>
        <dbReference type="ARBA" id="ARBA00004919"/>
    </source>
</evidence>
<feature type="transmembrane region" description="Helical" evidence="11">
    <location>
        <begin position="507"/>
        <end position="523"/>
    </location>
</feature>
<dbReference type="GO" id="GO:0008495">
    <property type="term" value="F:protoheme IX farnesyltransferase activity"/>
    <property type="evidence" value="ECO:0007669"/>
    <property type="project" value="UniProtKB-UniRule"/>
</dbReference>
<feature type="transmembrane region" description="Helical" evidence="11">
    <location>
        <begin position="318"/>
        <end position="339"/>
    </location>
</feature>
<accession>A0ABD5NR14</accession>
<feature type="transmembrane region" description="Helical" evidence="11">
    <location>
        <begin position="20"/>
        <end position="41"/>
    </location>
</feature>
<dbReference type="RefSeq" id="WP_256532919.1">
    <property type="nucleotide sequence ID" value="NZ_CP101824.1"/>
</dbReference>
<evidence type="ECO:0000256" key="2">
    <source>
        <dbReference type="ARBA" id="ARBA00004651"/>
    </source>
</evidence>